<accession>A0A3E3ILL2</accession>
<reference evidence="4 5" key="1">
    <citation type="submission" date="2018-08" db="EMBL/GenBank/DDBJ databases">
        <title>A genome reference for cultivated species of the human gut microbiota.</title>
        <authorList>
            <person name="Zou Y."/>
            <person name="Xue W."/>
            <person name="Luo G."/>
        </authorList>
    </citation>
    <scope>NUCLEOTIDE SEQUENCE [LARGE SCALE GENOMIC DNA]</scope>
    <source>
        <strain evidence="4 5">AF26-4BH</strain>
    </source>
</reference>
<evidence type="ECO:0000259" key="3">
    <source>
        <dbReference type="Pfam" id="PF14287"/>
    </source>
</evidence>
<evidence type="ECO:0000313" key="4">
    <source>
        <dbReference type="EMBL" id="RGE67902.1"/>
    </source>
</evidence>
<dbReference type="InterPro" id="IPR025378">
    <property type="entry name" value="DUF4368"/>
</dbReference>
<comment type="caution">
    <text evidence="4">The sequence shown here is derived from an EMBL/GenBank/DDBJ whole genome shotgun (WGS) entry which is preliminary data.</text>
</comment>
<feature type="coiled-coil region" evidence="1">
    <location>
        <begin position="53"/>
        <end position="129"/>
    </location>
</feature>
<dbReference type="RefSeq" id="WP_049942461.1">
    <property type="nucleotide sequence ID" value="NZ_CALBAU010000105.1"/>
</dbReference>
<feature type="compositionally biased region" description="Basic residues" evidence="2">
    <location>
        <begin position="1"/>
        <end position="11"/>
    </location>
</feature>
<gene>
    <name evidence="4" type="ORF">DWY69_21125</name>
</gene>
<name>A0A3E3ILL2_9FIRM</name>
<feature type="region of interest" description="Disordered" evidence="2">
    <location>
        <begin position="1"/>
        <end position="33"/>
    </location>
</feature>
<sequence>MTVRKRYHRQGKLGPLYPGRGVGKAGAGTSAKDSPVCAGIRKRVCTLYGGKSAADRRKEISAKRRELSQAQRRIEELDRLFQRLYEDNVSGKISDERFAKLSGGYEAEQKDLQEKVAILQAELTGQEEQAMNLDRFLAIVKKYTEIEKLTPTILNEFVEKIIVHAPDKSTGKRVQQVEISYNCVGVIELPDTNETDSKTA</sequence>
<dbReference type="Pfam" id="PF14287">
    <property type="entry name" value="DUF4368"/>
    <property type="match status" value="1"/>
</dbReference>
<proteinExistence type="predicted"/>
<feature type="domain" description="DUF4368" evidence="3">
    <location>
        <begin position="123"/>
        <end position="188"/>
    </location>
</feature>
<evidence type="ECO:0000256" key="2">
    <source>
        <dbReference type="SAM" id="MobiDB-lite"/>
    </source>
</evidence>
<dbReference type="OrthoDB" id="2064668at2"/>
<organism evidence="4 5">
    <name type="scientific">Eisenbergiella massiliensis</name>
    <dbReference type="NCBI Taxonomy" id="1720294"/>
    <lineage>
        <taxon>Bacteria</taxon>
        <taxon>Bacillati</taxon>
        <taxon>Bacillota</taxon>
        <taxon>Clostridia</taxon>
        <taxon>Lachnospirales</taxon>
        <taxon>Lachnospiraceae</taxon>
        <taxon>Eisenbergiella</taxon>
    </lineage>
</organism>
<dbReference type="Proteomes" id="UP000261166">
    <property type="component" value="Unassembled WGS sequence"/>
</dbReference>
<keyword evidence="1" id="KW-0175">Coiled coil</keyword>
<protein>
    <submittedName>
        <fullName evidence="4">DUF4368 domain-containing protein</fullName>
    </submittedName>
</protein>
<evidence type="ECO:0000313" key="5">
    <source>
        <dbReference type="Proteomes" id="UP000261166"/>
    </source>
</evidence>
<evidence type="ECO:0000256" key="1">
    <source>
        <dbReference type="SAM" id="Coils"/>
    </source>
</evidence>
<dbReference type="EMBL" id="QVLU01000022">
    <property type="protein sequence ID" value="RGE67902.1"/>
    <property type="molecule type" value="Genomic_DNA"/>
</dbReference>
<dbReference type="AlphaFoldDB" id="A0A3E3ILL2"/>